<dbReference type="GO" id="GO:0016757">
    <property type="term" value="F:glycosyltransferase activity"/>
    <property type="evidence" value="ECO:0007669"/>
    <property type="project" value="InterPro"/>
</dbReference>
<name>A0A5C8V362_9FLAO</name>
<dbReference type="InterPro" id="IPR028098">
    <property type="entry name" value="Glyco_trans_4-like_N"/>
</dbReference>
<keyword evidence="3" id="KW-0808">Transferase</keyword>
<dbReference type="Proteomes" id="UP000321456">
    <property type="component" value="Unassembled WGS sequence"/>
</dbReference>
<dbReference type="InterPro" id="IPR001296">
    <property type="entry name" value="Glyco_trans_1"/>
</dbReference>
<sequence>MDAKINIVFVIPSLCAGGTERVMSYIAQHLDKDTFIVTLVVLGFEKDNAFPVNGIEVIYLNKPRVLSAILEIFSTLKTLKPTVVISALSHLNIIMGLMAPFFPKAKFIGREVNIPSVLKNFPEKTNRYYPPILKTLGYKFLDVVICQSNDMFNELKLNSKIKASKLVIINNPITKSFEPKKRGEISNPLKLITIGSLEPRKGHMRILEALGKVDFDFRYNIIGSGSTKQDIFKLAKKLGIHDKIVHIPFTQEVSKYLSENDLFLQGSYVEGFPNALLESCAVGTPVIAFEAPGGINEIVLPDVNGYIARSQEEFIANIKKAMSKTWNPITISESVLKKYHQKIILNKYEDLFISCASK</sequence>
<dbReference type="Gene3D" id="3.40.50.2000">
    <property type="entry name" value="Glycogen Phosphorylase B"/>
    <property type="match status" value="2"/>
</dbReference>
<evidence type="ECO:0000259" key="2">
    <source>
        <dbReference type="Pfam" id="PF13439"/>
    </source>
</evidence>
<dbReference type="PANTHER" id="PTHR12526:SF630">
    <property type="entry name" value="GLYCOSYLTRANSFERASE"/>
    <property type="match status" value="1"/>
</dbReference>
<dbReference type="Pfam" id="PF00534">
    <property type="entry name" value="Glycos_transf_1"/>
    <property type="match status" value="1"/>
</dbReference>
<feature type="domain" description="Glycosyl transferase family 1" evidence="1">
    <location>
        <begin position="177"/>
        <end position="324"/>
    </location>
</feature>
<dbReference type="EMBL" id="VRUR01000002">
    <property type="protein sequence ID" value="TXN35974.1"/>
    <property type="molecule type" value="Genomic_DNA"/>
</dbReference>
<accession>A0A5C8V362</accession>
<dbReference type="CDD" id="cd03811">
    <property type="entry name" value="GT4_GT28_WabH-like"/>
    <property type="match status" value="1"/>
</dbReference>
<dbReference type="Pfam" id="PF13439">
    <property type="entry name" value="Glyco_transf_4"/>
    <property type="match status" value="1"/>
</dbReference>
<dbReference type="RefSeq" id="WP_147744745.1">
    <property type="nucleotide sequence ID" value="NZ_VRUR01000002.1"/>
</dbReference>
<dbReference type="PANTHER" id="PTHR12526">
    <property type="entry name" value="GLYCOSYLTRANSFERASE"/>
    <property type="match status" value="1"/>
</dbReference>
<gene>
    <name evidence="3" type="ORF">FVB32_15550</name>
</gene>
<organism evidence="3 4">
    <name type="scientific">Flagellimonas hymeniacidonis</name>
    <dbReference type="NCBI Taxonomy" id="2603628"/>
    <lineage>
        <taxon>Bacteria</taxon>
        <taxon>Pseudomonadati</taxon>
        <taxon>Bacteroidota</taxon>
        <taxon>Flavobacteriia</taxon>
        <taxon>Flavobacteriales</taxon>
        <taxon>Flavobacteriaceae</taxon>
        <taxon>Flagellimonas</taxon>
    </lineage>
</organism>
<dbReference type="AlphaFoldDB" id="A0A5C8V362"/>
<evidence type="ECO:0000313" key="3">
    <source>
        <dbReference type="EMBL" id="TXN35974.1"/>
    </source>
</evidence>
<evidence type="ECO:0000259" key="1">
    <source>
        <dbReference type="Pfam" id="PF00534"/>
    </source>
</evidence>
<evidence type="ECO:0000313" key="4">
    <source>
        <dbReference type="Proteomes" id="UP000321456"/>
    </source>
</evidence>
<reference evidence="3 4" key="1">
    <citation type="submission" date="2019-08" db="EMBL/GenBank/DDBJ databases">
        <title>Professor.</title>
        <authorList>
            <person name="Park J.S."/>
        </authorList>
    </citation>
    <scope>NUCLEOTIDE SEQUENCE [LARGE SCALE GENOMIC DNA]</scope>
    <source>
        <strain evidence="3 4">176CP5-101</strain>
    </source>
</reference>
<dbReference type="SUPFAM" id="SSF53756">
    <property type="entry name" value="UDP-Glycosyltransferase/glycogen phosphorylase"/>
    <property type="match status" value="1"/>
</dbReference>
<protein>
    <submittedName>
        <fullName evidence="3">Glycosyltransferase</fullName>
    </submittedName>
</protein>
<comment type="caution">
    <text evidence="3">The sequence shown here is derived from an EMBL/GenBank/DDBJ whole genome shotgun (WGS) entry which is preliminary data.</text>
</comment>
<proteinExistence type="predicted"/>
<feature type="domain" description="Glycosyltransferase subfamily 4-like N-terminal" evidence="2">
    <location>
        <begin position="17"/>
        <end position="173"/>
    </location>
</feature>
<keyword evidence="4" id="KW-1185">Reference proteome</keyword>